<keyword evidence="2" id="KW-1185">Reference proteome</keyword>
<dbReference type="EMBL" id="LAVV01003276">
    <property type="protein sequence ID" value="KNZ62253.1"/>
    <property type="molecule type" value="Genomic_DNA"/>
</dbReference>
<dbReference type="VEuPathDB" id="FungiDB:VP01_1294g5"/>
<comment type="caution">
    <text evidence="1">The sequence shown here is derived from an EMBL/GenBank/DDBJ whole genome shotgun (WGS) entry which is preliminary data.</text>
</comment>
<protein>
    <submittedName>
        <fullName evidence="1">Uncharacterized protein</fullName>
    </submittedName>
</protein>
<gene>
    <name evidence="1" type="ORF">VP01_1294g5</name>
</gene>
<proteinExistence type="predicted"/>
<dbReference type="AlphaFoldDB" id="A0A0L6VNC1"/>
<dbReference type="Proteomes" id="UP000037035">
    <property type="component" value="Unassembled WGS sequence"/>
</dbReference>
<reference evidence="1 2" key="1">
    <citation type="submission" date="2015-08" db="EMBL/GenBank/DDBJ databases">
        <title>Next Generation Sequencing and Analysis of the Genome of Puccinia sorghi L Schw, the Causal Agent of Maize Common Rust.</title>
        <authorList>
            <person name="Rochi L."/>
            <person name="Burguener G."/>
            <person name="Darino M."/>
            <person name="Turjanski A."/>
            <person name="Kreff E."/>
            <person name="Dieguez M.J."/>
            <person name="Sacco F."/>
        </authorList>
    </citation>
    <scope>NUCLEOTIDE SEQUENCE [LARGE SCALE GENOMIC DNA]</scope>
    <source>
        <strain evidence="1 2">RO10H11247</strain>
    </source>
</reference>
<evidence type="ECO:0000313" key="1">
    <source>
        <dbReference type="EMBL" id="KNZ62253.1"/>
    </source>
</evidence>
<accession>A0A0L6VNC1</accession>
<sequence>MEQKGIVKCIQVADCSRIPQKLNSAVKGALCCCLGHHFPHVRNFNNSLVESGHTFIKIFISNSSMHFFRLPQNISSTQYSKHRINSRSWTRKIQLCLAFILSKKDIDLESEDFHPQWQLDYNLECTVSSF</sequence>
<evidence type="ECO:0000313" key="2">
    <source>
        <dbReference type="Proteomes" id="UP000037035"/>
    </source>
</evidence>
<organism evidence="1 2">
    <name type="scientific">Puccinia sorghi</name>
    <dbReference type="NCBI Taxonomy" id="27349"/>
    <lineage>
        <taxon>Eukaryota</taxon>
        <taxon>Fungi</taxon>
        <taxon>Dikarya</taxon>
        <taxon>Basidiomycota</taxon>
        <taxon>Pucciniomycotina</taxon>
        <taxon>Pucciniomycetes</taxon>
        <taxon>Pucciniales</taxon>
        <taxon>Pucciniaceae</taxon>
        <taxon>Puccinia</taxon>
    </lineage>
</organism>
<name>A0A0L6VNC1_9BASI</name>